<dbReference type="EMBL" id="RJUG01000002">
    <property type="protein sequence ID" value="ROI09840.1"/>
    <property type="molecule type" value="Genomic_DNA"/>
</dbReference>
<name>A0A3N0WXP4_9FLAO</name>
<dbReference type="AlphaFoldDB" id="A0A3N0WXP4"/>
<accession>A0A3N0WXP4</accession>
<reference evidence="2" key="2">
    <citation type="submission" date="2018-11" db="EMBL/GenBank/DDBJ databases">
        <title>Proposal to divide the Flavobacteriaceae and reorganize its genera based on Amino Acid Identity values calculated from whole genome sequences.</title>
        <authorList>
            <person name="Nicholson A.C."/>
            <person name="Gulvik C.A."/>
            <person name="Whitney A.M."/>
            <person name="Humrighouse B.W."/>
            <person name="Bell M."/>
            <person name="Holmens B."/>
            <person name="Steigerwalt A."/>
            <person name="Villarma A."/>
            <person name="Sheth M."/>
            <person name="Batra D."/>
            <person name="Pryor J."/>
            <person name="Bernardet J.-F."/>
            <person name="Hugo C."/>
            <person name="Kampfer P."/>
            <person name="Newman J."/>
            <person name="Mcquiston J.R."/>
        </authorList>
    </citation>
    <scope>NUCLEOTIDE SEQUENCE [LARGE SCALE GENOMIC DNA]</scope>
    <source>
        <strain evidence="2">H3056</strain>
    </source>
</reference>
<evidence type="ECO:0000313" key="2">
    <source>
        <dbReference type="Proteomes" id="UP000270224"/>
    </source>
</evidence>
<comment type="caution">
    <text evidence="1">The sequence shown here is derived from an EMBL/GenBank/DDBJ whole genome shotgun (WGS) entry which is preliminary data.</text>
</comment>
<organism evidence="1 2">
    <name type="scientific">Kaistella daneshvariae</name>
    <dbReference type="NCBI Taxonomy" id="2487074"/>
    <lineage>
        <taxon>Bacteria</taxon>
        <taxon>Pseudomonadati</taxon>
        <taxon>Bacteroidota</taxon>
        <taxon>Flavobacteriia</taxon>
        <taxon>Flavobacteriales</taxon>
        <taxon>Weeksellaceae</taxon>
        <taxon>Chryseobacterium group</taxon>
        <taxon>Kaistella</taxon>
    </lineage>
</organism>
<reference evidence="2" key="1">
    <citation type="submission" date="2018-11" db="EMBL/GenBank/DDBJ databases">
        <title>Proposal to divide the Flavobacteriaceae and reorganize its genera based on Amino Acid Identity values calculated from whole genome sequences.</title>
        <authorList>
            <person name="Nicholson A.C."/>
            <person name="Gulvik C.A."/>
            <person name="Whitney A.M."/>
            <person name="Humrighouse B.W."/>
            <person name="Bell M."/>
            <person name="Holmes B."/>
            <person name="Steigerwalt A."/>
            <person name="Villarma A."/>
            <person name="Sheth M."/>
            <person name="Batra D."/>
            <person name="Pryor J."/>
            <person name="Bernardet J.-F."/>
            <person name="Hugo C."/>
            <person name="Kampfer P."/>
            <person name="Newman J."/>
            <person name="Mcquiston J.R."/>
        </authorList>
    </citation>
    <scope>NUCLEOTIDE SEQUENCE [LARGE SCALE GENOMIC DNA]</scope>
    <source>
        <strain evidence="2">H3056</strain>
    </source>
</reference>
<sequence length="87" mass="10395">MLKNKFLYRNNLSRIFCGFFCGLFEIPLEFGHFLVRAGGNEKWKKSIKKTTNFYKLVVVEDIAPLLWNLLKFNEIKNNYIVDYQIIK</sequence>
<dbReference type="Proteomes" id="UP000270224">
    <property type="component" value="Unassembled WGS sequence"/>
</dbReference>
<protein>
    <submittedName>
        <fullName evidence="1">Uncharacterized protein</fullName>
    </submittedName>
</protein>
<gene>
    <name evidence="1" type="ORF">EGI11_03535</name>
</gene>
<evidence type="ECO:0000313" key="1">
    <source>
        <dbReference type="EMBL" id="ROI09840.1"/>
    </source>
</evidence>
<proteinExistence type="predicted"/>